<evidence type="ECO:0000313" key="4">
    <source>
        <dbReference type="Proteomes" id="UP000176244"/>
    </source>
</evidence>
<accession>A0A1F2PNQ6</accession>
<sequence>MAQTNLNIRMDEELKKNFDMICTELGLNMTAAINVFARAVVRKHGIPFDLTINDDFFYSEANVERLRKSIKSLEAGKGTIHELIEADDE</sequence>
<comment type="similarity">
    <text evidence="1">Belongs to the RelB/DinJ antitoxin family.</text>
</comment>
<name>A0A1F2PNQ6_9FIRM</name>
<dbReference type="NCBIfam" id="TIGR02384">
    <property type="entry name" value="RelB_DinJ"/>
    <property type="match status" value="1"/>
</dbReference>
<comment type="caution">
    <text evidence="3">The sequence shown here is derived from an EMBL/GenBank/DDBJ whole genome shotgun (WGS) entry which is preliminary data.</text>
</comment>
<dbReference type="STRING" id="52694.ACWI_02170"/>
<dbReference type="PANTHER" id="PTHR38781">
    <property type="entry name" value="ANTITOXIN DINJ-RELATED"/>
    <property type="match status" value="1"/>
</dbReference>
<keyword evidence="2" id="KW-1277">Toxin-antitoxin system</keyword>
<dbReference type="GO" id="GO:0006355">
    <property type="term" value="P:regulation of DNA-templated transcription"/>
    <property type="evidence" value="ECO:0007669"/>
    <property type="project" value="InterPro"/>
</dbReference>
<dbReference type="InterPro" id="IPR007337">
    <property type="entry name" value="RelB/DinJ"/>
</dbReference>
<dbReference type="RefSeq" id="WP_070369589.1">
    <property type="nucleotide sequence ID" value="NZ_CP097897.1"/>
</dbReference>
<evidence type="ECO:0000256" key="1">
    <source>
        <dbReference type="ARBA" id="ARBA00010562"/>
    </source>
</evidence>
<dbReference type="GO" id="GO:0006351">
    <property type="term" value="P:DNA-templated transcription"/>
    <property type="evidence" value="ECO:0007669"/>
    <property type="project" value="TreeGrafter"/>
</dbReference>
<dbReference type="PANTHER" id="PTHR38781:SF1">
    <property type="entry name" value="ANTITOXIN DINJ-RELATED"/>
    <property type="match status" value="1"/>
</dbReference>
<dbReference type="Gene3D" id="1.10.1220.10">
    <property type="entry name" value="Met repressor-like"/>
    <property type="match status" value="1"/>
</dbReference>
<dbReference type="OrthoDB" id="9804867at2"/>
<dbReference type="InterPro" id="IPR013321">
    <property type="entry name" value="Arc_rbn_hlx_hlx"/>
</dbReference>
<protein>
    <submittedName>
        <fullName evidence="3">RelB antitoxin</fullName>
    </submittedName>
</protein>
<evidence type="ECO:0000256" key="2">
    <source>
        <dbReference type="ARBA" id="ARBA00022649"/>
    </source>
</evidence>
<proteinExistence type="inferred from homology"/>
<evidence type="ECO:0000313" key="3">
    <source>
        <dbReference type="EMBL" id="OFV72306.1"/>
    </source>
</evidence>
<dbReference type="Proteomes" id="UP000176244">
    <property type="component" value="Unassembled WGS sequence"/>
</dbReference>
<dbReference type="EMBL" id="LKEU01000010">
    <property type="protein sequence ID" value="OFV72306.1"/>
    <property type="molecule type" value="Genomic_DNA"/>
</dbReference>
<dbReference type="Pfam" id="PF04221">
    <property type="entry name" value="RelB"/>
    <property type="match status" value="1"/>
</dbReference>
<reference evidence="3 4" key="1">
    <citation type="submission" date="2015-09" db="EMBL/GenBank/DDBJ databases">
        <title>Genome sequence of Acetobacterium wieringae DSM 1911.</title>
        <authorList>
            <person name="Poehlein A."/>
            <person name="Bengelsdorf F.R."/>
            <person name="Schiel-Bengelsdorf B."/>
            <person name="Duerre P."/>
            <person name="Daniel R."/>
        </authorList>
    </citation>
    <scope>NUCLEOTIDE SEQUENCE [LARGE SCALE GENOMIC DNA]</scope>
    <source>
        <strain evidence="3 4">DSM 1911</strain>
    </source>
</reference>
<organism evidence="3 4">
    <name type="scientific">Acetobacterium wieringae</name>
    <dbReference type="NCBI Taxonomy" id="52694"/>
    <lineage>
        <taxon>Bacteria</taxon>
        <taxon>Bacillati</taxon>
        <taxon>Bacillota</taxon>
        <taxon>Clostridia</taxon>
        <taxon>Eubacteriales</taxon>
        <taxon>Eubacteriaceae</taxon>
        <taxon>Acetobacterium</taxon>
    </lineage>
</organism>
<gene>
    <name evidence="3" type="ORF">ACWI_02170</name>
</gene>
<dbReference type="AlphaFoldDB" id="A0A1F2PNQ6"/>